<organism evidence="1 2">
    <name type="scientific">Racocetra fulgida</name>
    <dbReference type="NCBI Taxonomy" id="60492"/>
    <lineage>
        <taxon>Eukaryota</taxon>
        <taxon>Fungi</taxon>
        <taxon>Fungi incertae sedis</taxon>
        <taxon>Mucoromycota</taxon>
        <taxon>Glomeromycotina</taxon>
        <taxon>Glomeromycetes</taxon>
        <taxon>Diversisporales</taxon>
        <taxon>Gigasporaceae</taxon>
        <taxon>Racocetra</taxon>
    </lineage>
</organism>
<feature type="non-terminal residue" evidence="1">
    <location>
        <position position="56"/>
    </location>
</feature>
<sequence length="56" mass="6209">NLDAVPVTRIHTLLHQYGSCDLVALPSLFAPFQGNVYGKFKDESCDLVTRSGYCTF</sequence>
<gene>
    <name evidence="1" type="ORF">RFULGI_LOCUS7183</name>
</gene>
<keyword evidence="2" id="KW-1185">Reference proteome</keyword>
<dbReference type="EMBL" id="CAJVPZ010010104">
    <property type="protein sequence ID" value="CAG8616305.1"/>
    <property type="molecule type" value="Genomic_DNA"/>
</dbReference>
<dbReference type="Proteomes" id="UP000789396">
    <property type="component" value="Unassembled WGS sequence"/>
</dbReference>
<protein>
    <submittedName>
        <fullName evidence="1">18670_t:CDS:1</fullName>
    </submittedName>
</protein>
<name>A0A9N9GMF3_9GLOM</name>
<comment type="caution">
    <text evidence="1">The sequence shown here is derived from an EMBL/GenBank/DDBJ whole genome shotgun (WGS) entry which is preliminary data.</text>
</comment>
<accession>A0A9N9GMF3</accession>
<dbReference type="AlphaFoldDB" id="A0A9N9GMF3"/>
<reference evidence="1" key="1">
    <citation type="submission" date="2021-06" db="EMBL/GenBank/DDBJ databases">
        <authorList>
            <person name="Kallberg Y."/>
            <person name="Tangrot J."/>
            <person name="Rosling A."/>
        </authorList>
    </citation>
    <scope>NUCLEOTIDE SEQUENCE</scope>
    <source>
        <strain evidence="1">IN212</strain>
    </source>
</reference>
<evidence type="ECO:0000313" key="2">
    <source>
        <dbReference type="Proteomes" id="UP000789396"/>
    </source>
</evidence>
<proteinExistence type="predicted"/>
<evidence type="ECO:0000313" key="1">
    <source>
        <dbReference type="EMBL" id="CAG8616305.1"/>
    </source>
</evidence>